<evidence type="ECO:0000313" key="1">
    <source>
        <dbReference type="EMBL" id="CAL2075356.1"/>
    </source>
</evidence>
<comment type="caution">
    <text evidence="1">The sequence shown here is derived from an EMBL/GenBank/DDBJ whole genome shotgun (WGS) entry which is preliminary data.</text>
</comment>
<organism evidence="1 2">
    <name type="scientific">Tenacibaculum platacis</name>
    <dbReference type="NCBI Taxonomy" id="3137852"/>
    <lineage>
        <taxon>Bacteria</taxon>
        <taxon>Pseudomonadati</taxon>
        <taxon>Bacteroidota</taxon>
        <taxon>Flavobacteriia</taxon>
        <taxon>Flavobacteriales</taxon>
        <taxon>Flavobacteriaceae</taxon>
        <taxon>Tenacibaculum</taxon>
    </lineage>
</organism>
<evidence type="ECO:0000313" key="2">
    <source>
        <dbReference type="Proteomes" id="UP001497416"/>
    </source>
</evidence>
<keyword evidence="2" id="KW-1185">Reference proteome</keyword>
<reference evidence="1 2" key="1">
    <citation type="submission" date="2024-05" db="EMBL/GenBank/DDBJ databases">
        <authorList>
            <person name="Duchaud E."/>
        </authorList>
    </citation>
    <scope>NUCLEOTIDE SEQUENCE [LARGE SCALE GENOMIC DNA]</scope>
    <source>
        <strain evidence="1">Ena-SAMPLE-TAB-13-05-2024-13:56:06:370-140302</strain>
    </source>
</reference>
<sequence length="112" mass="13895">MKEKDAWSWYETKYELAEIILNKLKLYKENYNKNGYSLPIWILNEEDKKESYSEQDEIKLKIQWNKELDIMINSFSQILNYTLQFDENLEYNEEKIQQGLNKFAKYYLHFWD</sequence>
<proteinExistence type="predicted"/>
<name>A0ABM9NQR3_9FLAO</name>
<protein>
    <submittedName>
        <fullName evidence="1">Uncharacterized protein</fullName>
    </submittedName>
</protein>
<gene>
    <name evidence="1" type="ORF">T190607A01A_10178</name>
</gene>
<dbReference type="RefSeq" id="WP_348709669.1">
    <property type="nucleotide sequence ID" value="NZ_CAXIXY010000003.1"/>
</dbReference>
<dbReference type="Proteomes" id="UP001497416">
    <property type="component" value="Unassembled WGS sequence"/>
</dbReference>
<dbReference type="EMBL" id="CAXIXY010000003">
    <property type="protein sequence ID" value="CAL2075356.1"/>
    <property type="molecule type" value="Genomic_DNA"/>
</dbReference>
<accession>A0ABM9NQR3</accession>